<keyword evidence="6 7" id="KW-0511">Multifunctional enzyme</keyword>
<evidence type="ECO:0000256" key="4">
    <source>
        <dbReference type="ARBA" id="ARBA00022801"/>
    </source>
</evidence>
<comment type="catalytic activity">
    <reaction evidence="7">
        <text>[protein-PII]-L-tyrosine + UTP = [protein-PII]-uridylyl-L-tyrosine + diphosphate</text>
        <dbReference type="Rhea" id="RHEA:13673"/>
        <dbReference type="Rhea" id="RHEA-COMP:12147"/>
        <dbReference type="Rhea" id="RHEA-COMP:12148"/>
        <dbReference type="ChEBI" id="CHEBI:33019"/>
        <dbReference type="ChEBI" id="CHEBI:46398"/>
        <dbReference type="ChEBI" id="CHEBI:46858"/>
        <dbReference type="ChEBI" id="CHEBI:90602"/>
        <dbReference type="EC" id="2.7.7.59"/>
    </reaction>
</comment>
<dbReference type="PROSITE" id="PS51671">
    <property type="entry name" value="ACT"/>
    <property type="match status" value="2"/>
</dbReference>
<dbReference type="InterPro" id="IPR043519">
    <property type="entry name" value="NT_sf"/>
</dbReference>
<dbReference type="Gene3D" id="1.10.3210.10">
    <property type="entry name" value="Hypothetical protein af1432"/>
    <property type="match status" value="1"/>
</dbReference>
<dbReference type="GO" id="GO:0008081">
    <property type="term" value="F:phosphoric diester hydrolase activity"/>
    <property type="evidence" value="ECO:0007669"/>
    <property type="project" value="UniProtKB-UniRule"/>
</dbReference>
<evidence type="ECO:0000313" key="10">
    <source>
        <dbReference type="EMBL" id="MBC8176392.1"/>
    </source>
</evidence>
<dbReference type="Pfam" id="PF01842">
    <property type="entry name" value="ACT"/>
    <property type="match status" value="1"/>
</dbReference>
<proteinExistence type="inferred from homology"/>
<dbReference type="AlphaFoldDB" id="A0A8J6T3N4"/>
<dbReference type="CDD" id="cd00077">
    <property type="entry name" value="HDc"/>
    <property type="match status" value="1"/>
</dbReference>
<dbReference type="InterPro" id="IPR010043">
    <property type="entry name" value="UTase/UR"/>
</dbReference>
<evidence type="ECO:0000259" key="8">
    <source>
        <dbReference type="PROSITE" id="PS51671"/>
    </source>
</evidence>
<accession>A0A8J6T3N4</accession>
<dbReference type="PANTHER" id="PTHR47320">
    <property type="entry name" value="BIFUNCTIONAL URIDYLYLTRANSFERASE/URIDYLYL-REMOVING ENZYME"/>
    <property type="match status" value="1"/>
</dbReference>
<dbReference type="SUPFAM" id="SSF81301">
    <property type="entry name" value="Nucleotidyltransferase"/>
    <property type="match status" value="1"/>
</dbReference>
<comment type="catalytic activity">
    <reaction evidence="7">
        <text>[protein-PII]-uridylyl-L-tyrosine + H2O = [protein-PII]-L-tyrosine + UMP + H(+)</text>
        <dbReference type="Rhea" id="RHEA:48600"/>
        <dbReference type="Rhea" id="RHEA-COMP:12147"/>
        <dbReference type="Rhea" id="RHEA-COMP:12148"/>
        <dbReference type="ChEBI" id="CHEBI:15377"/>
        <dbReference type="ChEBI" id="CHEBI:15378"/>
        <dbReference type="ChEBI" id="CHEBI:46858"/>
        <dbReference type="ChEBI" id="CHEBI:57865"/>
        <dbReference type="ChEBI" id="CHEBI:90602"/>
    </reaction>
</comment>
<evidence type="ECO:0000256" key="2">
    <source>
        <dbReference type="ARBA" id="ARBA00022695"/>
    </source>
</evidence>
<dbReference type="PIRSF" id="PIRSF006288">
    <property type="entry name" value="PII_uridyltransf"/>
    <property type="match status" value="1"/>
</dbReference>
<evidence type="ECO:0000259" key="9">
    <source>
        <dbReference type="PROSITE" id="PS51831"/>
    </source>
</evidence>
<dbReference type="EC" id="2.7.7.59" evidence="7"/>
<evidence type="ECO:0000256" key="3">
    <source>
        <dbReference type="ARBA" id="ARBA00022737"/>
    </source>
</evidence>
<dbReference type="SMART" id="SM00471">
    <property type="entry name" value="HDc"/>
    <property type="match status" value="1"/>
</dbReference>
<keyword evidence="1 7" id="KW-0808">Transferase</keyword>
<dbReference type="Pfam" id="PF03445">
    <property type="entry name" value="DUF294"/>
    <property type="match status" value="1"/>
</dbReference>
<comment type="cofactor">
    <cofactor evidence="7">
        <name>Mg(2+)</name>
        <dbReference type="ChEBI" id="CHEBI:18420"/>
    </cofactor>
</comment>
<comment type="activity regulation">
    <text evidence="7">Uridylyltransferase (UTase) activity is inhibited by glutamine, while glutamine activates uridylyl-removing (UR) activity.</text>
</comment>
<dbReference type="Proteomes" id="UP000650524">
    <property type="component" value="Unassembled WGS sequence"/>
</dbReference>
<dbReference type="SUPFAM" id="SSF81593">
    <property type="entry name" value="Nucleotidyltransferase substrate binding subunit/domain"/>
    <property type="match status" value="1"/>
</dbReference>
<dbReference type="Pfam" id="PF24931">
    <property type="entry name" value="ACT_ACR9_3rd"/>
    <property type="match status" value="1"/>
</dbReference>
<gene>
    <name evidence="7 10" type="primary">glnD</name>
    <name evidence="10" type="ORF">H8E19_03230</name>
</gene>
<sequence length="863" mass="99454">MTSAFEEFKESRNHLISRFSGSKATYSFQENHTEIMDQYFRGGLQDSNAGHRLFKEKTPFAFLAVGGYGRKELSLCSDVDILILFSHKIPSLAKELAEEIFYPLWDLGIELGYGTRTIKDCLKLCKSDFQVLTSMMDSRFLCGDSPLYLHLMEDLKQKIISKKAVAFCRWLEDFHDIRMETFGDASHLLEPNLKEGLGGLRDYHQILWVANALFGLRAPRDLEYLGKLSHNEYQELREHLEFIWIVRNFLHQLSNRRNDRLSFEYQEQIAQKLSFKDQDNFLAVEQFMGRLHSSMASIKSLNRSFVRTHFPDGRGNRKQYQASDVTGGLHIHDGEIEFDSAIAIVSNPVLLMTIFEESSRLGCPLSMEARRLVREFLFFVDDRFKKSEKAVEGFLDIINGKNTFETLSQMHEIGFLEAYVPEYGQIKDRVQFDAYHIYPVGRHSLETLRYLKNLNHQNDILLLDIFSELQKPESLFMAGLFHDIGKTGKDHARKGEAITRKILSRFDCHKIRAEDVLFLVRYHLLLVETATRRDLNDEKAVVQCARIVGDVGRLKMLYLLTWADSMATGPTAWNDWIASLVNDLFFKILHILEKGELASLDASKRVEITMSEVRREMFQRNKNLDPNGFIDVMSPRYLLASKPLEIVRHVEIAQGLKGQLSSHVPSPFCLDIRENELDECREITVMANDRPGLFSDVAGVLALNNINIFSAEIYTWRDGIAVDIFKVMNSLDPIKSKRDWYKIKEDLKRTFTGKLSLTYRLGKKGEPSILSNDKKPARIPRVMVDNGSSDFFTIIEVFADDRVGLLYLLTRTLFDLRLDIRIAKIATKGDQIADVFYVRDLEGQKVEDKEHVKEIKDALSFMS</sequence>
<feature type="domain" description="HD" evidence="9">
    <location>
        <begin position="440"/>
        <end position="557"/>
    </location>
</feature>
<dbReference type="EC" id="3.1.4.-" evidence="7"/>
<dbReference type="GO" id="GO:0006808">
    <property type="term" value="P:regulation of nitrogen utilization"/>
    <property type="evidence" value="ECO:0007669"/>
    <property type="project" value="UniProtKB-UniRule"/>
</dbReference>
<dbReference type="CDD" id="cd05401">
    <property type="entry name" value="NT_GlnE_GlnD_like"/>
    <property type="match status" value="1"/>
</dbReference>
<organism evidence="10 11">
    <name type="scientific">Candidatus Desulfacyla euxinica</name>
    <dbReference type="NCBI Taxonomy" id="2841693"/>
    <lineage>
        <taxon>Bacteria</taxon>
        <taxon>Deltaproteobacteria</taxon>
        <taxon>Candidatus Desulfacyla</taxon>
    </lineage>
</organism>
<keyword evidence="3" id="KW-0677">Repeat</keyword>
<evidence type="ECO:0000256" key="7">
    <source>
        <dbReference type="HAMAP-Rule" id="MF_00277"/>
    </source>
</evidence>
<name>A0A8J6T3N4_9DELT</name>
<dbReference type="InterPro" id="IPR045865">
    <property type="entry name" value="ACT-like_dom_sf"/>
</dbReference>
<keyword evidence="2 7" id="KW-0548">Nucleotidyltransferase</keyword>
<dbReference type="Pfam" id="PF08335">
    <property type="entry name" value="GlnD_UR_UTase"/>
    <property type="match status" value="1"/>
</dbReference>
<dbReference type="GO" id="GO:0008773">
    <property type="term" value="F:[protein-PII] uridylyltransferase activity"/>
    <property type="evidence" value="ECO:0007669"/>
    <property type="project" value="UniProtKB-UniRule"/>
</dbReference>
<dbReference type="InterPro" id="IPR002912">
    <property type="entry name" value="ACT_dom"/>
</dbReference>
<dbReference type="Gene3D" id="3.30.70.260">
    <property type="match status" value="1"/>
</dbReference>
<dbReference type="SUPFAM" id="SSF55021">
    <property type="entry name" value="ACT-like"/>
    <property type="match status" value="2"/>
</dbReference>
<evidence type="ECO:0000256" key="6">
    <source>
        <dbReference type="ARBA" id="ARBA00023268"/>
    </source>
</evidence>
<dbReference type="InterPro" id="IPR003607">
    <property type="entry name" value="HD/PDEase_dom"/>
</dbReference>
<dbReference type="Pfam" id="PF01966">
    <property type="entry name" value="HD"/>
    <property type="match status" value="1"/>
</dbReference>
<dbReference type="NCBIfam" id="TIGR01693">
    <property type="entry name" value="UTase_glnD"/>
    <property type="match status" value="1"/>
</dbReference>
<feature type="domain" description="ACT" evidence="8">
    <location>
        <begin position="682"/>
        <end position="762"/>
    </location>
</feature>
<dbReference type="PANTHER" id="PTHR47320:SF1">
    <property type="entry name" value="BIFUNCTIONAL URIDYLYLTRANSFERASE_URIDYLYL-REMOVING ENZYME"/>
    <property type="match status" value="1"/>
</dbReference>
<reference evidence="10 11" key="1">
    <citation type="submission" date="2020-08" db="EMBL/GenBank/DDBJ databases">
        <title>Bridging the membrane lipid divide: bacteria of the FCB group superphylum have the potential to synthesize archaeal ether lipids.</title>
        <authorList>
            <person name="Villanueva L."/>
            <person name="Von Meijenfeldt F.A.B."/>
            <person name="Westbye A.B."/>
            <person name="Yadav S."/>
            <person name="Hopmans E.C."/>
            <person name="Dutilh B.E."/>
            <person name="Sinninghe Damste J.S."/>
        </authorList>
    </citation>
    <scope>NUCLEOTIDE SEQUENCE [LARGE SCALE GENOMIC DNA]</scope>
    <source>
        <strain evidence="10">NIOZ-UU27</strain>
    </source>
</reference>
<evidence type="ECO:0000256" key="5">
    <source>
        <dbReference type="ARBA" id="ARBA00022842"/>
    </source>
</evidence>
<dbReference type="SUPFAM" id="SSF109604">
    <property type="entry name" value="HD-domain/PDEase-like"/>
    <property type="match status" value="1"/>
</dbReference>
<dbReference type="HAMAP" id="MF_00277">
    <property type="entry name" value="PII_uridylyl_transf"/>
    <property type="match status" value="1"/>
</dbReference>
<comment type="domain">
    <text evidence="7">Has four distinct domains: an N-terminal nucleotidyltransferase (NT) domain responsible for UTase activity, a central HD domain that encodes UR activity, and two C-terminal ACT domains that seem to have a role in glutamine sensing.</text>
</comment>
<keyword evidence="4 7" id="KW-0378">Hydrolase</keyword>
<protein>
    <recommendedName>
        <fullName evidence="7">Bifunctional uridylyltransferase/uridylyl-removing enzyme</fullName>
        <shortName evidence="7">UTase/UR</shortName>
    </recommendedName>
    <alternativeName>
        <fullName evidence="7">Bifunctional [protein-PII] modification enzyme</fullName>
    </alternativeName>
    <alternativeName>
        <fullName evidence="7">Bifunctional nitrogen sensor protein</fullName>
    </alternativeName>
    <domain>
        <recommendedName>
            <fullName evidence="7">[Protein-PII] uridylyltransferase</fullName>
            <shortName evidence="7">PII uridylyltransferase</shortName>
            <shortName evidence="7">UTase</shortName>
            <ecNumber evidence="7">2.7.7.59</ecNumber>
        </recommendedName>
    </domain>
    <domain>
        <recommendedName>
            <fullName evidence="7">[Protein-PII]-UMP uridylyl-removing enzyme</fullName>
            <shortName evidence="7">UR</shortName>
            <ecNumber evidence="7">3.1.4.-</ecNumber>
        </recommendedName>
    </domain>
</protein>
<dbReference type="InterPro" id="IPR005105">
    <property type="entry name" value="GlnD_Uridyltrans_N"/>
</dbReference>
<evidence type="ECO:0000313" key="11">
    <source>
        <dbReference type="Proteomes" id="UP000650524"/>
    </source>
</evidence>
<dbReference type="CDD" id="cd04900">
    <property type="entry name" value="ACT_UUR-like_1"/>
    <property type="match status" value="1"/>
</dbReference>
<evidence type="ECO:0000256" key="1">
    <source>
        <dbReference type="ARBA" id="ARBA00022679"/>
    </source>
</evidence>
<feature type="domain" description="ACT" evidence="8">
    <location>
        <begin position="794"/>
        <end position="863"/>
    </location>
</feature>
<comment type="similarity">
    <text evidence="7">Belongs to the GlnD family.</text>
</comment>
<keyword evidence="5 7" id="KW-0460">Magnesium</keyword>
<dbReference type="EMBL" id="JACNJD010000132">
    <property type="protein sequence ID" value="MBC8176392.1"/>
    <property type="molecule type" value="Genomic_DNA"/>
</dbReference>
<dbReference type="PROSITE" id="PS51831">
    <property type="entry name" value="HD"/>
    <property type="match status" value="1"/>
</dbReference>
<comment type="function">
    <text evidence="7">Modifies, by uridylylation and deuridylylation, the PII regulatory proteins (GlnB and homologs), in response to the nitrogen status of the cell that GlnD senses through the glutamine level. Under low glutamine levels, catalyzes the conversion of the PII proteins and UTP to PII-UMP and PPi, while under higher glutamine levels, GlnD hydrolyzes PII-UMP to PII and UMP (deuridylylation). Thus, controls uridylylation state and activity of the PII proteins, and plays an important role in the regulation of nitrogen metabolism.</text>
</comment>
<feature type="region of interest" description="Uridylyltransferase" evidence="7">
    <location>
        <begin position="1"/>
        <end position="324"/>
    </location>
</feature>
<dbReference type="CDD" id="cd04899">
    <property type="entry name" value="ACT_ACR-UUR-like_2"/>
    <property type="match status" value="1"/>
</dbReference>
<comment type="caution">
    <text evidence="7">Lacks conserved residue(s) required for the propagation of feature annotation.</text>
</comment>
<comment type="caution">
    <text evidence="10">The sequence shown here is derived from an EMBL/GenBank/DDBJ whole genome shotgun (WGS) entry which is preliminary data.</text>
</comment>
<dbReference type="InterPro" id="IPR013546">
    <property type="entry name" value="PII_UdlTrfase/GS_AdlTrfase"/>
</dbReference>
<dbReference type="InterPro" id="IPR006674">
    <property type="entry name" value="HD_domain"/>
</dbReference>